<dbReference type="OrthoDB" id="9148135at2"/>
<dbReference type="PANTHER" id="PTHR38479:SF2">
    <property type="entry name" value="WINGED HELIX DNA-BINDING DOMAIN-CONTAINING PROTEIN"/>
    <property type="match status" value="1"/>
</dbReference>
<dbReference type="EMBL" id="CP003924">
    <property type="protein sequence ID" value="AGS35968.1"/>
    <property type="molecule type" value="Genomic_DNA"/>
</dbReference>
<dbReference type="Pfam" id="PF06224">
    <property type="entry name" value="AlkZ-like"/>
    <property type="match status" value="1"/>
</dbReference>
<reference evidence="1 2" key="1">
    <citation type="submission" date="2012-11" db="EMBL/GenBank/DDBJ databases">
        <title>The complete genome sequence of Corynebacterium maris Coryn-1 (=DSM 45190).</title>
        <authorList>
            <person name="Schaffert L."/>
            <person name="Albersmeier A."/>
            <person name="Kalinowski J."/>
            <person name="Ruckert C."/>
        </authorList>
    </citation>
    <scope>NUCLEOTIDE SEQUENCE [LARGE SCALE GENOMIC DNA]</scope>
    <source>
        <strain evidence="2">Coryn-1</strain>
    </source>
</reference>
<dbReference type="HOGENOM" id="CLU_047003_0_0_11"/>
<dbReference type="AlphaFoldDB" id="S5TMS3"/>
<organism evidence="1 2">
    <name type="scientific">Corynebacterium maris DSM 45190</name>
    <dbReference type="NCBI Taxonomy" id="1224163"/>
    <lineage>
        <taxon>Bacteria</taxon>
        <taxon>Bacillati</taxon>
        <taxon>Actinomycetota</taxon>
        <taxon>Actinomycetes</taxon>
        <taxon>Mycobacteriales</taxon>
        <taxon>Corynebacteriaceae</taxon>
        <taxon>Corynebacterium</taxon>
    </lineage>
</organism>
<gene>
    <name evidence="1" type="ORF">B841_12480</name>
</gene>
<dbReference type="Proteomes" id="UP000015388">
    <property type="component" value="Chromosome"/>
</dbReference>
<dbReference type="STRING" id="1224163.B841_12480"/>
<protein>
    <recommendedName>
        <fullName evidence="3">Winged helix DNA-binding domain-containing protein</fullName>
    </recommendedName>
</protein>
<name>S5TMS3_9CORY</name>
<dbReference type="PANTHER" id="PTHR38479">
    <property type="entry name" value="LMO0824 PROTEIN"/>
    <property type="match status" value="1"/>
</dbReference>
<evidence type="ECO:0008006" key="3">
    <source>
        <dbReference type="Google" id="ProtNLM"/>
    </source>
</evidence>
<dbReference type="RefSeq" id="WP_020936549.1">
    <property type="nucleotide sequence ID" value="NC_021915.1"/>
</dbReference>
<dbReference type="eggNOG" id="COG3214">
    <property type="taxonomic scope" value="Bacteria"/>
</dbReference>
<dbReference type="KEGG" id="cmd:B841_12480"/>
<sequence>MDLSRPAELRARRLIAQALAPTAARPRPGTVAEVIRWMGAVQGQTYDAGIRALGLRAGYGEEAVLKAVAEHEVVRCWPQRGTLHFIPTADARWMLRLGNPRVARSTATRFAALGLSPEDVATARRALHDALLADGPLTRPAVYQTFAAAGVDPTDGRGPYLIRTFGREGDVVQGPRQGKTETFLHLDALRVAQNDPDPDQALGLLLTRYLHSHGPATMKDLVWWTGLGSRVLRAGLDAAEDVLEVSAGGETYWLGAWQEAVTAEELEAALAATYRLPAFDEYLLGYADKSYALPEELRPQVLTKNGLSWPFVVEDGVAVGRDVG</sequence>
<accession>S5TMS3</accession>
<proteinExistence type="predicted"/>
<evidence type="ECO:0000313" key="2">
    <source>
        <dbReference type="Proteomes" id="UP000015388"/>
    </source>
</evidence>
<keyword evidence="2" id="KW-1185">Reference proteome</keyword>
<evidence type="ECO:0000313" key="1">
    <source>
        <dbReference type="EMBL" id="AGS35968.1"/>
    </source>
</evidence>
<dbReference type="InterPro" id="IPR009351">
    <property type="entry name" value="AlkZ-like"/>
</dbReference>
<dbReference type="PATRIC" id="fig|1224163.3.peg.2521"/>